<dbReference type="InterPro" id="IPR050482">
    <property type="entry name" value="Sensor_HK_TwoCompSys"/>
</dbReference>
<feature type="domain" description="Signal transduction histidine kinase subgroup 3 dimerisation and phosphoacceptor" evidence="11">
    <location>
        <begin position="190"/>
        <end position="255"/>
    </location>
</feature>
<evidence type="ECO:0000256" key="4">
    <source>
        <dbReference type="ARBA" id="ARBA00022679"/>
    </source>
</evidence>
<proteinExistence type="predicted"/>
<feature type="transmembrane region" description="Helical" evidence="9">
    <location>
        <begin position="12"/>
        <end position="34"/>
    </location>
</feature>
<dbReference type="Gene3D" id="1.20.5.1930">
    <property type="match status" value="1"/>
</dbReference>
<keyword evidence="8" id="KW-0902">Two-component regulatory system</keyword>
<evidence type="ECO:0000256" key="9">
    <source>
        <dbReference type="SAM" id="Phobius"/>
    </source>
</evidence>
<dbReference type="Pfam" id="PF07730">
    <property type="entry name" value="HisKA_3"/>
    <property type="match status" value="1"/>
</dbReference>
<feature type="transmembrane region" description="Helical" evidence="9">
    <location>
        <begin position="46"/>
        <end position="65"/>
    </location>
</feature>
<dbReference type="Pfam" id="PF02518">
    <property type="entry name" value="HATPase_c"/>
    <property type="match status" value="1"/>
</dbReference>
<keyword evidence="9" id="KW-0472">Membrane</keyword>
<keyword evidence="9" id="KW-0812">Transmembrane</keyword>
<dbReference type="InterPro" id="IPR003594">
    <property type="entry name" value="HATPase_dom"/>
</dbReference>
<dbReference type="CDD" id="cd16917">
    <property type="entry name" value="HATPase_UhpB-NarQ-NarX-like"/>
    <property type="match status" value="1"/>
</dbReference>
<dbReference type="PANTHER" id="PTHR24421">
    <property type="entry name" value="NITRATE/NITRITE SENSOR PROTEIN NARX-RELATED"/>
    <property type="match status" value="1"/>
</dbReference>
<feature type="domain" description="Histidine kinase/HSP90-like ATPase" evidence="10">
    <location>
        <begin position="299"/>
        <end position="386"/>
    </location>
</feature>
<dbReference type="Proteomes" id="UP000198242">
    <property type="component" value="Chromosome I"/>
</dbReference>
<dbReference type="InterPro" id="IPR036890">
    <property type="entry name" value="HATPase_C_sf"/>
</dbReference>
<name>A0A1C4YDF8_MICVI</name>
<organism evidence="12 13">
    <name type="scientific">Micromonospora viridifaciens</name>
    <dbReference type="NCBI Taxonomy" id="1881"/>
    <lineage>
        <taxon>Bacteria</taxon>
        <taxon>Bacillati</taxon>
        <taxon>Actinomycetota</taxon>
        <taxon>Actinomycetes</taxon>
        <taxon>Micromonosporales</taxon>
        <taxon>Micromonosporaceae</taxon>
        <taxon>Micromonospora</taxon>
    </lineage>
</organism>
<keyword evidence="5" id="KW-0547">Nucleotide-binding</keyword>
<evidence type="ECO:0000259" key="11">
    <source>
        <dbReference type="Pfam" id="PF07730"/>
    </source>
</evidence>
<dbReference type="InterPro" id="IPR011712">
    <property type="entry name" value="Sig_transdc_His_kin_sub3_dim/P"/>
</dbReference>
<feature type="transmembrane region" description="Helical" evidence="9">
    <location>
        <begin position="123"/>
        <end position="141"/>
    </location>
</feature>
<feature type="transmembrane region" description="Helical" evidence="9">
    <location>
        <begin position="153"/>
        <end position="171"/>
    </location>
</feature>
<evidence type="ECO:0000259" key="10">
    <source>
        <dbReference type="Pfam" id="PF02518"/>
    </source>
</evidence>
<protein>
    <recommendedName>
        <fullName evidence="2">histidine kinase</fullName>
        <ecNumber evidence="2">2.7.13.3</ecNumber>
    </recommendedName>
</protein>
<dbReference type="GO" id="GO:0046983">
    <property type="term" value="F:protein dimerization activity"/>
    <property type="evidence" value="ECO:0007669"/>
    <property type="project" value="InterPro"/>
</dbReference>
<accession>A0A1C4YDF8</accession>
<evidence type="ECO:0000313" key="12">
    <source>
        <dbReference type="EMBL" id="SCF18714.1"/>
    </source>
</evidence>
<dbReference type="GO" id="GO:0016020">
    <property type="term" value="C:membrane"/>
    <property type="evidence" value="ECO:0007669"/>
    <property type="project" value="InterPro"/>
</dbReference>
<keyword evidence="9" id="KW-1133">Transmembrane helix</keyword>
<keyword evidence="13" id="KW-1185">Reference proteome</keyword>
<dbReference type="GO" id="GO:0005524">
    <property type="term" value="F:ATP binding"/>
    <property type="evidence" value="ECO:0007669"/>
    <property type="project" value="UniProtKB-KW"/>
</dbReference>
<evidence type="ECO:0000256" key="7">
    <source>
        <dbReference type="ARBA" id="ARBA00022840"/>
    </source>
</evidence>
<reference evidence="13" key="1">
    <citation type="submission" date="2016-06" db="EMBL/GenBank/DDBJ databases">
        <authorList>
            <person name="Varghese N."/>
            <person name="Submissions Spin"/>
        </authorList>
    </citation>
    <scope>NUCLEOTIDE SEQUENCE [LARGE SCALE GENOMIC DNA]</scope>
    <source>
        <strain evidence="13">DSM 43909</strain>
    </source>
</reference>
<sequence>MILAGRRTGLRRAGMAGTLVEAAFGVLLAAGLALEVAVTLSRRPAWPVGAALVLITAAVCGAALLRRRFPAPAAAAAIVLCAAAELIDWQTDQQGQPAPIACLALLVVVASAVRFLPGAAAAAAVAAGSGVVAAGTIERYATYLAQDIPNARTATQIMVTGWAVAVTVGLWRRLGDTRRRAMVDRVRRTERLALARDLHDVAAHHLTGLIIQAQVAQLAPDADPPTVRAALTEIETAGAQALASLRQVVRLLREDEPAVAPVPDSLAELMDRFDGTGTRARLDLPDGPMPADWPPETTVGIYRIVQEALTNVAQHARDARTVTVTLAHDPRTIRLRIADDGQPGRTARPDGHGLVGMRERAAALGGELSAGPGTPIGWTVEATIPAPGAS</sequence>
<dbReference type="GO" id="GO:0000155">
    <property type="term" value="F:phosphorelay sensor kinase activity"/>
    <property type="evidence" value="ECO:0007669"/>
    <property type="project" value="InterPro"/>
</dbReference>
<evidence type="ECO:0000256" key="2">
    <source>
        <dbReference type="ARBA" id="ARBA00012438"/>
    </source>
</evidence>
<comment type="catalytic activity">
    <reaction evidence="1">
        <text>ATP + protein L-histidine = ADP + protein N-phospho-L-histidine.</text>
        <dbReference type="EC" id="2.7.13.3"/>
    </reaction>
</comment>
<dbReference type="SUPFAM" id="SSF55874">
    <property type="entry name" value="ATPase domain of HSP90 chaperone/DNA topoisomerase II/histidine kinase"/>
    <property type="match status" value="1"/>
</dbReference>
<evidence type="ECO:0000313" key="13">
    <source>
        <dbReference type="Proteomes" id="UP000198242"/>
    </source>
</evidence>
<keyword evidence="4" id="KW-0808">Transferase</keyword>
<dbReference type="EMBL" id="LT607411">
    <property type="protein sequence ID" value="SCF18714.1"/>
    <property type="molecule type" value="Genomic_DNA"/>
</dbReference>
<evidence type="ECO:0000256" key="1">
    <source>
        <dbReference type="ARBA" id="ARBA00000085"/>
    </source>
</evidence>
<dbReference type="AlphaFoldDB" id="A0A1C4YDF8"/>
<keyword evidence="3" id="KW-0597">Phosphoprotein</keyword>
<keyword evidence="6 12" id="KW-0418">Kinase</keyword>
<dbReference type="Gene3D" id="3.30.565.10">
    <property type="entry name" value="Histidine kinase-like ATPase, C-terminal domain"/>
    <property type="match status" value="1"/>
</dbReference>
<gene>
    <name evidence="12" type="ORF">GA0074695_4140</name>
</gene>
<keyword evidence="7" id="KW-0067">ATP-binding</keyword>
<evidence type="ECO:0000256" key="8">
    <source>
        <dbReference type="ARBA" id="ARBA00023012"/>
    </source>
</evidence>
<dbReference type="EC" id="2.7.13.3" evidence="2"/>
<evidence type="ECO:0000256" key="6">
    <source>
        <dbReference type="ARBA" id="ARBA00022777"/>
    </source>
</evidence>
<evidence type="ECO:0000256" key="3">
    <source>
        <dbReference type="ARBA" id="ARBA00022553"/>
    </source>
</evidence>
<evidence type="ECO:0000256" key="5">
    <source>
        <dbReference type="ARBA" id="ARBA00022741"/>
    </source>
</evidence>
<dbReference type="PANTHER" id="PTHR24421:SF10">
    <property type="entry name" value="NITRATE_NITRITE SENSOR PROTEIN NARQ"/>
    <property type="match status" value="1"/>
</dbReference>